<evidence type="ECO:0000256" key="1">
    <source>
        <dbReference type="ARBA" id="ARBA00008635"/>
    </source>
</evidence>
<evidence type="ECO:0000256" key="3">
    <source>
        <dbReference type="PIRSR" id="PIRSR607837-1"/>
    </source>
</evidence>
<reference evidence="4 5" key="1">
    <citation type="submission" date="2013-08" db="EMBL/GenBank/DDBJ databases">
        <authorList>
            <person name="Weinstock G."/>
            <person name="Sodergren E."/>
            <person name="Wylie T."/>
            <person name="Fulton L."/>
            <person name="Fulton R."/>
            <person name="Fronick C."/>
            <person name="O'Laughlin M."/>
            <person name="Godfrey J."/>
            <person name="Miner T."/>
            <person name="Herter B."/>
            <person name="Appelbaum E."/>
            <person name="Cordes M."/>
            <person name="Lek S."/>
            <person name="Wollam A."/>
            <person name="Pepin K.H."/>
            <person name="Palsikar V.B."/>
            <person name="Mitreva M."/>
            <person name="Wilson R.K."/>
        </authorList>
    </citation>
    <scope>NUCLEOTIDE SEQUENCE [LARGE SCALE GENOMIC DNA]</scope>
    <source>
        <strain evidence="4 5">ATCC 12856</strain>
    </source>
</reference>
<comment type="caution">
    <text evidence="4">The sequence shown here is derived from an EMBL/GenBank/DDBJ whole genome shotgun (WGS) entry which is preliminary data.</text>
</comment>
<dbReference type="InterPro" id="IPR034660">
    <property type="entry name" value="DinB/YfiT-like"/>
</dbReference>
<dbReference type="SUPFAM" id="SSF109854">
    <property type="entry name" value="DinB/YfiT-like putative metalloenzymes"/>
    <property type="match status" value="1"/>
</dbReference>
<feature type="binding site" evidence="3">
    <location>
        <position position="61"/>
    </location>
    <ligand>
        <name>a divalent metal cation</name>
        <dbReference type="ChEBI" id="CHEBI:60240"/>
    </ligand>
</feature>
<dbReference type="Pfam" id="PF05163">
    <property type="entry name" value="DinB"/>
    <property type="match status" value="1"/>
</dbReference>
<dbReference type="Proteomes" id="UP000016511">
    <property type="component" value="Unassembled WGS sequence"/>
</dbReference>
<dbReference type="PANTHER" id="PTHR37302:SF1">
    <property type="entry name" value="PROTEIN DINB"/>
    <property type="match status" value="1"/>
</dbReference>
<dbReference type="InterPro" id="IPR007837">
    <property type="entry name" value="DinB"/>
</dbReference>
<dbReference type="PATRIC" id="fig|649747.3.peg.410"/>
<dbReference type="eggNOG" id="COG2318">
    <property type="taxonomic scope" value="Bacteria"/>
</dbReference>
<comment type="similarity">
    <text evidence="1">Belongs to the DinB family.</text>
</comment>
<feature type="binding site" evidence="3">
    <location>
        <position position="149"/>
    </location>
    <ligand>
        <name>a divalent metal cation</name>
        <dbReference type="ChEBI" id="CHEBI:60240"/>
    </ligand>
</feature>
<name>U1YKZ1_ANEAE</name>
<dbReference type="Gene3D" id="1.20.120.450">
    <property type="entry name" value="dinb family like domain"/>
    <property type="match status" value="1"/>
</dbReference>
<dbReference type="EMBL" id="AWSJ01000038">
    <property type="protein sequence ID" value="ERI11461.1"/>
    <property type="molecule type" value="Genomic_DNA"/>
</dbReference>
<evidence type="ECO:0000313" key="5">
    <source>
        <dbReference type="Proteomes" id="UP000016511"/>
    </source>
</evidence>
<gene>
    <name evidence="4" type="ORF">HMPREF0083_00448</name>
</gene>
<organism evidence="4 5">
    <name type="scientific">Aneurinibacillus aneurinilyticus ATCC 12856</name>
    <dbReference type="NCBI Taxonomy" id="649747"/>
    <lineage>
        <taxon>Bacteria</taxon>
        <taxon>Bacillati</taxon>
        <taxon>Bacillota</taxon>
        <taxon>Bacilli</taxon>
        <taxon>Bacillales</taxon>
        <taxon>Paenibacillaceae</taxon>
        <taxon>Aneurinibacillus group</taxon>
        <taxon>Aneurinibacillus</taxon>
    </lineage>
</organism>
<evidence type="ECO:0000256" key="2">
    <source>
        <dbReference type="ARBA" id="ARBA00022723"/>
    </source>
</evidence>
<keyword evidence="5" id="KW-1185">Reference proteome</keyword>
<proteinExistence type="inferred from homology"/>
<keyword evidence="2 3" id="KW-0479">Metal-binding</keyword>
<dbReference type="PANTHER" id="PTHR37302">
    <property type="entry name" value="SLR1116 PROTEIN"/>
    <property type="match status" value="1"/>
</dbReference>
<dbReference type="AlphaFoldDB" id="U1YKZ1"/>
<dbReference type="STRING" id="649747.HMPREF0083_00448"/>
<dbReference type="HOGENOM" id="CLU_101283_0_0_9"/>
<protein>
    <submittedName>
        <fullName evidence="4">DinB family protein</fullName>
    </submittedName>
</protein>
<sequence>MIRLYRLYEERFWMKHNTLQLYDYHVWANDKVLQHLKELPEETCRAEITSVFPSIHDALVHMFVVDTIWLGAISGDSFEEIRISAASLPEKLKDNSIGEMEQLFFDLSSRYQTFFRHQQDLGAVASYDHPHFGTLMARYSDIIQHVVNHGTYHRGNITAMLQQLGHSGTSTDYVFYLYSINNRS</sequence>
<evidence type="ECO:0000313" key="4">
    <source>
        <dbReference type="EMBL" id="ERI11461.1"/>
    </source>
</evidence>
<dbReference type="GO" id="GO:0046872">
    <property type="term" value="F:metal ion binding"/>
    <property type="evidence" value="ECO:0007669"/>
    <property type="project" value="UniProtKB-KW"/>
</dbReference>
<accession>U1YKZ1</accession>
<feature type="binding site" evidence="3">
    <location>
        <position position="153"/>
    </location>
    <ligand>
        <name>a divalent metal cation</name>
        <dbReference type="ChEBI" id="CHEBI:60240"/>
    </ligand>
</feature>